<dbReference type="RefSeq" id="WP_035130339.1">
    <property type="nucleotide sequence ID" value="NZ_JRLV01000001.1"/>
</dbReference>
<feature type="region of interest" description="Disordered" evidence="1">
    <location>
        <begin position="258"/>
        <end position="285"/>
    </location>
</feature>
<keyword evidence="3" id="KW-1185">Reference proteome</keyword>
<dbReference type="AlphaFoldDB" id="A0A0A2LWR3"/>
<dbReference type="EMBL" id="JRLV01000001">
    <property type="protein sequence ID" value="KGO84449.1"/>
    <property type="molecule type" value="Genomic_DNA"/>
</dbReference>
<dbReference type="STRING" id="1406840.Q763_01525"/>
<name>A0A0A2LWR3_9FLAO</name>
<comment type="caution">
    <text evidence="2">The sequence shown here is derived from an EMBL/GenBank/DDBJ whole genome shotgun (WGS) entry which is preliminary data.</text>
</comment>
<dbReference type="eggNOG" id="ENOG503373E">
    <property type="taxonomic scope" value="Bacteria"/>
</dbReference>
<protein>
    <submittedName>
        <fullName evidence="2">Uncharacterized protein</fullName>
    </submittedName>
</protein>
<accession>A0A0A2LWR3</accession>
<organism evidence="2 3">
    <name type="scientific">Flavobacterium beibuense F44-8</name>
    <dbReference type="NCBI Taxonomy" id="1406840"/>
    <lineage>
        <taxon>Bacteria</taxon>
        <taxon>Pseudomonadati</taxon>
        <taxon>Bacteroidota</taxon>
        <taxon>Flavobacteriia</taxon>
        <taxon>Flavobacteriales</taxon>
        <taxon>Flavobacteriaceae</taxon>
        <taxon>Flavobacterium</taxon>
    </lineage>
</organism>
<evidence type="ECO:0000313" key="3">
    <source>
        <dbReference type="Proteomes" id="UP000030129"/>
    </source>
</evidence>
<evidence type="ECO:0000256" key="1">
    <source>
        <dbReference type="SAM" id="MobiDB-lite"/>
    </source>
</evidence>
<gene>
    <name evidence="2" type="ORF">Q763_01525</name>
</gene>
<proteinExistence type="predicted"/>
<sequence length="569" mass="66680">MRSKETLKFGELAINLFGAGTPQQKEEKQSIKEVARNIAADNCIKAVYPAFTDEAFSKTMDNYRAFIAEYNTRTHEENKAIKSHNDKVKELLQLKEYEKLTEDKAVFIQFFPKRYKNLSDREYNKEIEKQPAELQKLLLKRRIQTVKYSTEQIFQNMLHVYNSQLMKRNREYMGLGVRTLRPIQDLDVNAYFLTNLKRNNVHSLAICSKTVRNHRRRLEEAGVFVNSRFEGHTKGVKVVLNPEIIAIFDLQTNKYASTENQPVTPQEGKKFPDTNETTGAYKDEYKKSKDATHSFGDKEFPPVTGSFHYKTVFYKNTGGNVENSPVGGATQDVKKEKTLSDKLRERIIHRHELALGLSDGDYNNYIPIDIRILQKEAFSGTLTNEEYIELFIQDLFKTATKLYRDATIYPGCWKNALNHWMQNKFRTYNGLPFNKASVFDSIQEIRWRLEHARKWFMRTGVTPLYPSNYFDITRKTNKEIGFEYTKKAWKNHLKYMESAPVKKRQMERKAALRLQDINHAKKYENQIKRFLKNKIALPDLIDYVQNNLPAQFYAKLPETLKNLELTFKP</sequence>
<evidence type="ECO:0000313" key="2">
    <source>
        <dbReference type="EMBL" id="KGO84449.1"/>
    </source>
</evidence>
<dbReference type="Proteomes" id="UP000030129">
    <property type="component" value="Unassembled WGS sequence"/>
</dbReference>
<reference evidence="2 3" key="1">
    <citation type="submission" date="2013-09" db="EMBL/GenBank/DDBJ databases">
        <authorList>
            <person name="Zeng Z."/>
            <person name="Chen C."/>
        </authorList>
    </citation>
    <scope>NUCLEOTIDE SEQUENCE [LARGE SCALE GENOMIC DNA]</scope>
    <source>
        <strain evidence="2 3">F44-8</strain>
    </source>
</reference>